<evidence type="ECO:0000256" key="1">
    <source>
        <dbReference type="SAM" id="MobiDB-lite"/>
    </source>
</evidence>
<dbReference type="Proteomes" id="UP001152622">
    <property type="component" value="Chromosome 4"/>
</dbReference>
<feature type="compositionally biased region" description="Pro residues" evidence="1">
    <location>
        <begin position="48"/>
        <end position="61"/>
    </location>
</feature>
<accession>A0A9Q1FSW7</accession>
<evidence type="ECO:0000313" key="2">
    <source>
        <dbReference type="EMBL" id="KAJ8365557.1"/>
    </source>
</evidence>
<reference evidence="2" key="1">
    <citation type="journal article" date="2023" name="Science">
        <title>Genome structures resolve the early diversification of teleost fishes.</title>
        <authorList>
            <person name="Parey E."/>
            <person name="Louis A."/>
            <person name="Montfort J."/>
            <person name="Bouchez O."/>
            <person name="Roques C."/>
            <person name="Iampietro C."/>
            <person name="Lluch J."/>
            <person name="Castinel A."/>
            <person name="Donnadieu C."/>
            <person name="Desvignes T."/>
            <person name="Floi Bucao C."/>
            <person name="Jouanno E."/>
            <person name="Wen M."/>
            <person name="Mejri S."/>
            <person name="Dirks R."/>
            <person name="Jansen H."/>
            <person name="Henkel C."/>
            <person name="Chen W.J."/>
            <person name="Zahm M."/>
            <person name="Cabau C."/>
            <person name="Klopp C."/>
            <person name="Thompson A.W."/>
            <person name="Robinson-Rechavi M."/>
            <person name="Braasch I."/>
            <person name="Lecointre G."/>
            <person name="Bobe J."/>
            <person name="Postlethwait J.H."/>
            <person name="Berthelot C."/>
            <person name="Roest Crollius H."/>
            <person name="Guiguen Y."/>
        </authorList>
    </citation>
    <scope>NUCLEOTIDE SEQUENCE</scope>
    <source>
        <strain evidence="2">WJC10195</strain>
    </source>
</reference>
<gene>
    <name evidence="2" type="ORF">SKAU_G00143880</name>
</gene>
<sequence length="105" mass="11398">MRGERSLRSVSRVLPAAGQAGWLEVPWGWSQAVPQSMRRGRRGGNPSPAGPRPQCPAPPHAAPGMLLKRFGTHLPLTPEFYRAEPTPAPARSSGLHRVRPVPALR</sequence>
<organism evidence="2 3">
    <name type="scientific">Synaphobranchus kaupii</name>
    <name type="common">Kaup's arrowtooth eel</name>
    <dbReference type="NCBI Taxonomy" id="118154"/>
    <lineage>
        <taxon>Eukaryota</taxon>
        <taxon>Metazoa</taxon>
        <taxon>Chordata</taxon>
        <taxon>Craniata</taxon>
        <taxon>Vertebrata</taxon>
        <taxon>Euteleostomi</taxon>
        <taxon>Actinopterygii</taxon>
        <taxon>Neopterygii</taxon>
        <taxon>Teleostei</taxon>
        <taxon>Anguilliformes</taxon>
        <taxon>Synaphobranchidae</taxon>
        <taxon>Synaphobranchus</taxon>
    </lineage>
</organism>
<dbReference type="EMBL" id="JAINUF010000004">
    <property type="protein sequence ID" value="KAJ8365557.1"/>
    <property type="molecule type" value="Genomic_DNA"/>
</dbReference>
<feature type="region of interest" description="Disordered" evidence="1">
    <location>
        <begin position="79"/>
        <end position="105"/>
    </location>
</feature>
<protein>
    <submittedName>
        <fullName evidence="2">Uncharacterized protein</fullName>
    </submittedName>
</protein>
<evidence type="ECO:0000313" key="3">
    <source>
        <dbReference type="Proteomes" id="UP001152622"/>
    </source>
</evidence>
<proteinExistence type="predicted"/>
<keyword evidence="3" id="KW-1185">Reference proteome</keyword>
<comment type="caution">
    <text evidence="2">The sequence shown here is derived from an EMBL/GenBank/DDBJ whole genome shotgun (WGS) entry which is preliminary data.</text>
</comment>
<feature type="region of interest" description="Disordered" evidence="1">
    <location>
        <begin position="34"/>
        <end position="62"/>
    </location>
</feature>
<name>A0A9Q1FSW7_SYNKA</name>
<dbReference type="AlphaFoldDB" id="A0A9Q1FSW7"/>